<dbReference type="AlphaFoldDB" id="A0A5B2U5J4"/>
<reference evidence="3 4" key="1">
    <citation type="journal article" date="2015" name="Int. J. Syst. Evol. Microbiol.">
        <title>Chryseobacterium sediminis sp. nov., isolated from a river sediment.</title>
        <authorList>
            <person name="Kampfer P."/>
            <person name="Busse H.J."/>
            <person name="McInroy J.A."/>
            <person name="Glaeser S.P."/>
        </authorList>
    </citation>
    <scope>NUCLEOTIDE SEQUENCE [LARGE SCALE GENOMIC DNA]</scope>
    <source>
        <strain evidence="3 4">IMT-174</strain>
    </source>
</reference>
<dbReference type="Proteomes" id="UP000323082">
    <property type="component" value="Unassembled WGS sequence"/>
</dbReference>
<evidence type="ECO:0000256" key="1">
    <source>
        <dbReference type="ARBA" id="ARBA00022729"/>
    </source>
</evidence>
<accession>A0A5B2U5J4</accession>
<gene>
    <name evidence="3" type="ORF">FW780_13785</name>
</gene>
<keyword evidence="1" id="KW-0732">Signal</keyword>
<comment type="caution">
    <text evidence="3">The sequence shown here is derived from an EMBL/GenBank/DDBJ whole genome shotgun (WGS) entry which is preliminary data.</text>
</comment>
<organism evidence="3 4">
    <name type="scientific">Chryseobacterium sediminis</name>
    <dbReference type="NCBI Taxonomy" id="1679494"/>
    <lineage>
        <taxon>Bacteria</taxon>
        <taxon>Pseudomonadati</taxon>
        <taxon>Bacteroidota</taxon>
        <taxon>Flavobacteriia</taxon>
        <taxon>Flavobacteriales</taxon>
        <taxon>Weeksellaceae</taxon>
        <taxon>Chryseobacterium group</taxon>
        <taxon>Chryseobacterium</taxon>
    </lineage>
</organism>
<feature type="domain" description="Secretion system C-terminal sorting" evidence="2">
    <location>
        <begin position="262"/>
        <end position="327"/>
    </location>
</feature>
<evidence type="ECO:0000313" key="3">
    <source>
        <dbReference type="EMBL" id="KAA2221358.1"/>
    </source>
</evidence>
<evidence type="ECO:0000259" key="2">
    <source>
        <dbReference type="Pfam" id="PF18962"/>
    </source>
</evidence>
<dbReference type="Pfam" id="PF18962">
    <property type="entry name" value="Por_Secre_tail"/>
    <property type="match status" value="1"/>
</dbReference>
<dbReference type="OrthoDB" id="8781670at2"/>
<protein>
    <submittedName>
        <fullName evidence="3">T9SS type A sorting domain-containing protein</fullName>
    </submittedName>
</protein>
<name>A0A5B2U5J4_9FLAO</name>
<dbReference type="EMBL" id="VUNZ01000002">
    <property type="protein sequence ID" value="KAA2221358.1"/>
    <property type="molecule type" value="Genomic_DNA"/>
</dbReference>
<proteinExistence type="predicted"/>
<dbReference type="NCBIfam" id="TIGR04183">
    <property type="entry name" value="Por_Secre_tail"/>
    <property type="match status" value="1"/>
</dbReference>
<dbReference type="InterPro" id="IPR026444">
    <property type="entry name" value="Secre_tail"/>
</dbReference>
<dbReference type="Gene3D" id="2.60.120.260">
    <property type="entry name" value="Galactose-binding domain-like"/>
    <property type="match status" value="1"/>
</dbReference>
<sequence length="329" mass="35626">MTIPLDAQHFHAVHKVPTVNITYNHHVFTILNIFTTFRKIFNMKKIVLSLALASCFYSNAQTLLSENFEGATFPPTGWTKTNTNASRAWDLTSSVFSGTSASSIELKTRFTIAGNNSATIDWIAGSNTAYLTSPSFSLAGATSPTLSFKVKVGWGYMISLNKGNLLAQISIDGGTNWVTLWNEDSEPGFTDDGDGNIDTDFYNTVTVQKSLSTYIGQANVKIRFQYMATDADAVSVDDVQVVANGTLGTSDVSKAKADNISVYPNPTKGEINIKTDKKIKNMSVIDASGKTLSTNNSGTTEISSLPKGIYLLKVDFSDGTSKTEKVIKQ</sequence>
<evidence type="ECO:0000313" key="4">
    <source>
        <dbReference type="Proteomes" id="UP000323082"/>
    </source>
</evidence>